<accession>A0AA38DRT1</accession>
<dbReference type="AlphaFoldDB" id="A0AA38DRT1"/>
<name>A0AA38DRT1_9ENTR</name>
<reference evidence="1" key="2">
    <citation type="submission" date="2020-11" db="EMBL/GenBank/DDBJ databases">
        <authorList>
            <consortium name="NCBI Pathogen Detection Project"/>
        </authorList>
    </citation>
    <scope>NUCLEOTIDE SEQUENCE</scope>
    <source>
        <strain evidence="1">RS189</strain>
    </source>
</reference>
<dbReference type="EMBL" id="DACUGV010000005">
    <property type="protein sequence ID" value="HAT7594012.1"/>
    <property type="molecule type" value="Genomic_DNA"/>
</dbReference>
<organism evidence="1 2">
    <name type="scientific">Citrobacter werkmanii</name>
    <dbReference type="NCBI Taxonomy" id="67827"/>
    <lineage>
        <taxon>Bacteria</taxon>
        <taxon>Pseudomonadati</taxon>
        <taxon>Pseudomonadota</taxon>
        <taxon>Gammaproteobacteria</taxon>
        <taxon>Enterobacterales</taxon>
        <taxon>Enterobacteriaceae</taxon>
        <taxon>Citrobacter</taxon>
        <taxon>Citrobacter freundii complex</taxon>
    </lineage>
</organism>
<sequence>MALADKPHYASRHRAGRERLKTHIAEQGDDFVDQFHIGISFLSDFIM</sequence>
<comment type="caution">
    <text evidence="1">The sequence shown here is derived from an EMBL/GenBank/DDBJ whole genome shotgun (WGS) entry which is preliminary data.</text>
</comment>
<reference evidence="1" key="1">
    <citation type="journal article" date="2018" name="Genome Biol.">
        <title>SKESA: strategic k-mer extension for scrupulous assemblies.</title>
        <authorList>
            <person name="Souvorov A."/>
            <person name="Agarwala R."/>
            <person name="Lipman D.J."/>
        </authorList>
    </citation>
    <scope>NUCLEOTIDE SEQUENCE</scope>
    <source>
        <strain evidence="1">RS189</strain>
    </source>
</reference>
<protein>
    <submittedName>
        <fullName evidence="1">Uncharacterized protein</fullName>
    </submittedName>
</protein>
<dbReference type="Proteomes" id="UP000867745">
    <property type="component" value="Unassembled WGS sequence"/>
</dbReference>
<gene>
    <name evidence="1" type="ORF">JAW44_003799</name>
</gene>
<evidence type="ECO:0000313" key="2">
    <source>
        <dbReference type="Proteomes" id="UP000867745"/>
    </source>
</evidence>
<evidence type="ECO:0000313" key="1">
    <source>
        <dbReference type="EMBL" id="HAT7594012.1"/>
    </source>
</evidence>
<proteinExistence type="predicted"/>
<dbReference type="RefSeq" id="WP_170972948.1">
    <property type="nucleotide sequence ID" value="NZ_JAWLLA010000018.1"/>
</dbReference>